<dbReference type="InterPro" id="IPR013783">
    <property type="entry name" value="Ig-like_fold"/>
</dbReference>
<gene>
    <name evidence="1" type="ORF">VPXV-CA-015</name>
</gene>
<sequence>MSMQRNLNVLVNIVTSTGGFSCSGCVKFMPEFSYIYWLGKNTKTTNEDAKFIEHLGDGINEEETVSTIIDGITHKSKVLHVTDIDKFGHYMFTCVFVTLEGASKKNIWIN</sequence>
<dbReference type="Gene3D" id="2.60.40.10">
    <property type="entry name" value="Immunoglobulins"/>
    <property type="match status" value="1"/>
</dbReference>
<accession>A0A1C9KC16</accession>
<dbReference type="RefSeq" id="YP_009281763.1">
    <property type="nucleotide sequence ID" value="NC_031033.1"/>
</dbReference>
<dbReference type="GeneID" id="29063962"/>
<name>A0A1C9KC16_9POXV</name>
<dbReference type="KEGG" id="vg:29063962"/>
<keyword evidence="2" id="KW-1185">Reference proteome</keyword>
<dbReference type="PROSITE" id="PS51257">
    <property type="entry name" value="PROKAR_LIPOPROTEIN"/>
    <property type="match status" value="1"/>
</dbReference>
<dbReference type="Pfam" id="PF05566">
    <property type="entry name" value="Pox_vIL-18BP"/>
    <property type="match status" value="1"/>
</dbReference>
<reference evidence="1 2" key="1">
    <citation type="journal article" date="2016" name="Virus Genes">
        <title>The genomes of three North American orthopoxviruses.</title>
        <authorList>
            <person name="Smithson C."/>
            <person name="Tang N."/>
            <person name="Sammons S."/>
            <person name="Frace M."/>
            <person name="Batra D."/>
            <person name="Li Y."/>
            <person name="Emerson G.L."/>
            <person name="Carroll D.S."/>
            <person name="Upton C."/>
        </authorList>
    </citation>
    <scope>NUCLEOTIDE SEQUENCE [LARGE SCALE GENOMIC DNA]</scope>
    <source>
        <strain evidence="1 2">CA</strain>
    </source>
</reference>
<dbReference type="EMBL" id="KU749311">
    <property type="protein sequence ID" value="AOP31705.1"/>
    <property type="molecule type" value="Genomic_DNA"/>
</dbReference>
<dbReference type="InterPro" id="IPR008791">
    <property type="entry name" value="Orthopox_IL18-bd"/>
</dbReference>
<evidence type="ECO:0000313" key="2">
    <source>
        <dbReference type="Proteomes" id="UP000203649"/>
    </source>
</evidence>
<dbReference type="Proteomes" id="UP000203649">
    <property type="component" value="Segment"/>
</dbReference>
<organism evidence="1 2">
    <name type="scientific">Volepox virus</name>
    <dbReference type="NCBI Taxonomy" id="28874"/>
    <lineage>
        <taxon>Viruses</taxon>
        <taxon>Varidnaviria</taxon>
        <taxon>Bamfordvirae</taxon>
        <taxon>Nucleocytoviricota</taxon>
        <taxon>Pokkesviricetes</taxon>
        <taxon>Chitovirales</taxon>
        <taxon>Poxviridae</taxon>
        <taxon>Chordopoxvirinae</taxon>
        <taxon>Orthopoxvirus</taxon>
        <taxon>Orthopoxvirus volepox</taxon>
    </lineage>
</organism>
<evidence type="ECO:0000313" key="1">
    <source>
        <dbReference type="EMBL" id="AOP31705.1"/>
    </source>
</evidence>
<proteinExistence type="predicted"/>
<protein>
    <submittedName>
        <fullName evidence="1">Soluble il-18 binding protein</fullName>
    </submittedName>
</protein>